<feature type="region of interest" description="Disordered" evidence="1">
    <location>
        <begin position="1"/>
        <end position="30"/>
    </location>
</feature>
<feature type="compositionally biased region" description="Basic residues" evidence="1">
    <location>
        <begin position="1"/>
        <end position="10"/>
    </location>
</feature>
<name>C3X8D6_OXAFO</name>
<gene>
    <name evidence="2" type="ORF">OFBG_00490</name>
</gene>
<organism evidence="2 3">
    <name type="scientific">Oxalobacter formigenes OXCC13</name>
    <dbReference type="NCBI Taxonomy" id="556269"/>
    <lineage>
        <taxon>Bacteria</taxon>
        <taxon>Pseudomonadati</taxon>
        <taxon>Pseudomonadota</taxon>
        <taxon>Betaproteobacteria</taxon>
        <taxon>Burkholderiales</taxon>
        <taxon>Oxalobacteraceae</taxon>
        <taxon>Oxalobacter</taxon>
    </lineage>
</organism>
<evidence type="ECO:0000313" key="3">
    <source>
        <dbReference type="Proteomes" id="UP000005089"/>
    </source>
</evidence>
<dbReference type="EMBL" id="GG658170">
    <property type="protein sequence ID" value="EEO29462.1"/>
    <property type="molecule type" value="Genomic_DNA"/>
</dbReference>
<dbReference type="HOGENOM" id="CLU_2555048_0_0_4"/>
<dbReference type="Proteomes" id="UP000005089">
    <property type="component" value="Unassembled WGS sequence"/>
</dbReference>
<dbReference type="GeneID" id="77135596"/>
<evidence type="ECO:0000256" key="1">
    <source>
        <dbReference type="SAM" id="MobiDB-lite"/>
    </source>
</evidence>
<dbReference type="AlphaFoldDB" id="C3X8D6"/>
<sequence length="82" mass="9444">MKKTGSKKKEKQSGMTNEKKENSPKGEFSCQKRRIDLMTQSALSECIIRANPEIDHKNRRNIQIFLELAQKMQGKSLIFAFA</sequence>
<protein>
    <submittedName>
        <fullName evidence="2">Uncharacterized protein</fullName>
    </submittedName>
</protein>
<accession>C3X8D6</accession>
<dbReference type="RefSeq" id="WP_005879959.1">
    <property type="nucleotide sequence ID" value="NZ_CP019430.1"/>
</dbReference>
<keyword evidence="3" id="KW-1185">Reference proteome</keyword>
<proteinExistence type="predicted"/>
<evidence type="ECO:0000313" key="2">
    <source>
        <dbReference type="EMBL" id="EEO29462.1"/>
    </source>
</evidence>
<reference evidence="2 3" key="1">
    <citation type="submission" date="2009-02" db="EMBL/GenBank/DDBJ databases">
        <title>The Genome Sequence of Oxalobacter formigenes OXCC13.</title>
        <authorList>
            <consortium name="The Broad Institute Genome Sequencing Platform"/>
            <person name="Ward D."/>
            <person name="Young S.K."/>
            <person name="Kodira C.D."/>
            <person name="Zeng Q."/>
            <person name="Koehrsen M."/>
            <person name="Alvarado L."/>
            <person name="Berlin A."/>
            <person name="Borenstein D."/>
            <person name="Chen Z."/>
            <person name="Engels R."/>
            <person name="Freedman E."/>
            <person name="Gellesch M."/>
            <person name="Goldberg J."/>
            <person name="Griggs A."/>
            <person name="Gujja S."/>
            <person name="Heiman D."/>
            <person name="Hepburn T."/>
            <person name="Howarth C."/>
            <person name="Jen D."/>
            <person name="Larson L."/>
            <person name="Lewis B."/>
            <person name="Mehta T."/>
            <person name="Park D."/>
            <person name="Pearson M."/>
            <person name="Roberts A."/>
            <person name="Saif S."/>
            <person name="Shea T."/>
            <person name="Shenoy N."/>
            <person name="Sisk P."/>
            <person name="Stolte C."/>
            <person name="Sykes S."/>
            <person name="Walk T."/>
            <person name="White J."/>
            <person name="Yandava C."/>
            <person name="Allison M.J."/>
            <person name="Lander E."/>
            <person name="Nusbaum C."/>
            <person name="Galagan J."/>
            <person name="Birren B."/>
        </authorList>
    </citation>
    <scope>NUCLEOTIDE SEQUENCE [LARGE SCALE GENOMIC DNA]</scope>
    <source>
        <strain evidence="2 3">OXCC13</strain>
    </source>
</reference>